<dbReference type="InterPro" id="IPR023393">
    <property type="entry name" value="START-like_dom_sf"/>
</dbReference>
<feature type="domain" description="Bet v I/Major latex protein" evidence="2">
    <location>
        <begin position="8"/>
        <end position="158"/>
    </location>
</feature>
<gene>
    <name evidence="3" type="ORF">AAHA92_16414</name>
</gene>
<dbReference type="Gene3D" id="3.30.530.20">
    <property type="match status" value="1"/>
</dbReference>
<dbReference type="Pfam" id="PF00407">
    <property type="entry name" value="Bet_v_1"/>
    <property type="match status" value="1"/>
</dbReference>
<dbReference type="InterPro" id="IPR000916">
    <property type="entry name" value="Bet_v_I/MLP"/>
</dbReference>
<dbReference type="PRINTS" id="PR00634">
    <property type="entry name" value="BETALLERGEN"/>
</dbReference>
<organism evidence="3 4">
    <name type="scientific">Salvia divinorum</name>
    <name type="common">Maria pastora</name>
    <name type="synonym">Diviner's sage</name>
    <dbReference type="NCBI Taxonomy" id="28513"/>
    <lineage>
        <taxon>Eukaryota</taxon>
        <taxon>Viridiplantae</taxon>
        <taxon>Streptophyta</taxon>
        <taxon>Embryophyta</taxon>
        <taxon>Tracheophyta</taxon>
        <taxon>Spermatophyta</taxon>
        <taxon>Magnoliopsida</taxon>
        <taxon>eudicotyledons</taxon>
        <taxon>Gunneridae</taxon>
        <taxon>Pentapetalae</taxon>
        <taxon>asterids</taxon>
        <taxon>lamiids</taxon>
        <taxon>Lamiales</taxon>
        <taxon>Lamiaceae</taxon>
        <taxon>Nepetoideae</taxon>
        <taxon>Mentheae</taxon>
        <taxon>Salviinae</taxon>
        <taxon>Salvia</taxon>
        <taxon>Salvia subgen. Calosphace</taxon>
    </lineage>
</organism>
<name>A0ABD1GVH6_SALDI</name>
<dbReference type="PANTHER" id="PTHR31213:SF55">
    <property type="entry name" value="STRESS-INDUCED PROTEIN SAM22"/>
    <property type="match status" value="1"/>
</dbReference>
<reference evidence="3 4" key="1">
    <citation type="submission" date="2024-06" db="EMBL/GenBank/DDBJ databases">
        <title>A chromosome level genome sequence of Diviner's sage (Salvia divinorum).</title>
        <authorList>
            <person name="Ford S.A."/>
            <person name="Ro D.-K."/>
            <person name="Ness R.W."/>
            <person name="Phillips M.A."/>
        </authorList>
    </citation>
    <scope>NUCLEOTIDE SEQUENCE [LARGE SCALE GENOMIC DNA]</scope>
    <source>
        <strain evidence="3">SAF-2024a</strain>
        <tissue evidence="3">Leaf</tissue>
    </source>
</reference>
<dbReference type="CDD" id="cd07816">
    <property type="entry name" value="Bet_v1-like"/>
    <property type="match status" value="1"/>
</dbReference>
<dbReference type="Proteomes" id="UP001567538">
    <property type="component" value="Unassembled WGS sequence"/>
</dbReference>
<keyword evidence="4" id="KW-1185">Reference proteome</keyword>
<dbReference type="SUPFAM" id="SSF55961">
    <property type="entry name" value="Bet v1-like"/>
    <property type="match status" value="1"/>
</dbReference>
<dbReference type="InterPro" id="IPR024949">
    <property type="entry name" value="Bet_v_I_allergen"/>
</dbReference>
<dbReference type="FunFam" id="3.30.530.20:FF:000007">
    <property type="entry name" value="Major pollen allergen Bet v 1-A"/>
    <property type="match status" value="1"/>
</dbReference>
<dbReference type="PANTHER" id="PTHR31213">
    <property type="entry name" value="OS08G0374000 PROTEIN-RELATED"/>
    <property type="match status" value="1"/>
</dbReference>
<dbReference type="EMBL" id="JBEAFC010000007">
    <property type="protein sequence ID" value="KAL1548140.1"/>
    <property type="molecule type" value="Genomic_DNA"/>
</dbReference>
<evidence type="ECO:0000259" key="2">
    <source>
        <dbReference type="Pfam" id="PF00407"/>
    </source>
</evidence>
<dbReference type="InterPro" id="IPR050279">
    <property type="entry name" value="Plant_def-hormone_signal"/>
</dbReference>
<evidence type="ECO:0000256" key="1">
    <source>
        <dbReference type="ARBA" id="ARBA00009744"/>
    </source>
</evidence>
<accession>A0ABD1GVH6</accession>
<protein>
    <submittedName>
        <fullName evidence="3">Major allergen Pru ar 1-like</fullName>
    </submittedName>
</protein>
<comment type="caution">
    <text evidence="3">The sequence shown here is derived from an EMBL/GenBank/DDBJ whole genome shotgun (WGS) entry which is preliminary data.</text>
</comment>
<dbReference type="AlphaFoldDB" id="A0ABD1GVH6"/>
<comment type="similarity">
    <text evidence="1">Belongs to the BetVI family.</text>
</comment>
<evidence type="ECO:0000313" key="4">
    <source>
        <dbReference type="Proteomes" id="UP001567538"/>
    </source>
</evidence>
<evidence type="ECO:0000313" key="3">
    <source>
        <dbReference type="EMBL" id="KAL1548140.1"/>
    </source>
</evidence>
<sequence length="164" mass="18394">MAAIIDKQEIRSSIPAGRLFKAFVLDSDNILPEVMPGVFKSFETIQGDHEGVGSIKIVTFAPETQITPARHRTEAIDEVNCTYKYSLIEGSILGDDFESITYDIKVEDGQNDVVSVMSFVTTYRPKGDNHHSILEKVKQSQERTEGFVRAIEAYLLANPHKYNI</sequence>
<proteinExistence type="inferred from homology"/>